<feature type="transmembrane region" description="Helical" evidence="8">
    <location>
        <begin position="38"/>
        <end position="57"/>
    </location>
</feature>
<dbReference type="EMBL" id="JBHSCW010000001">
    <property type="protein sequence ID" value="MFC4350120.1"/>
    <property type="molecule type" value="Genomic_DNA"/>
</dbReference>
<proteinExistence type="inferred from homology"/>
<feature type="transmembrane region" description="Helical" evidence="8">
    <location>
        <begin position="125"/>
        <end position="146"/>
    </location>
</feature>
<evidence type="ECO:0000256" key="7">
    <source>
        <dbReference type="ARBA" id="ARBA00023136"/>
    </source>
</evidence>
<keyword evidence="7 8" id="KW-0472">Membrane</keyword>
<keyword evidence="3" id="KW-0813">Transport</keyword>
<evidence type="ECO:0000256" key="5">
    <source>
        <dbReference type="ARBA" id="ARBA00022692"/>
    </source>
</evidence>
<dbReference type="PANTHER" id="PTHR36838">
    <property type="entry name" value="AUXIN EFFLUX CARRIER FAMILY PROTEIN"/>
    <property type="match status" value="1"/>
</dbReference>
<keyword evidence="4" id="KW-1003">Cell membrane</keyword>
<evidence type="ECO:0000256" key="6">
    <source>
        <dbReference type="ARBA" id="ARBA00022989"/>
    </source>
</evidence>
<organism evidence="9 10">
    <name type="scientific">Fodinicurvata halophila</name>
    <dbReference type="NCBI Taxonomy" id="1419723"/>
    <lineage>
        <taxon>Bacteria</taxon>
        <taxon>Pseudomonadati</taxon>
        <taxon>Pseudomonadota</taxon>
        <taxon>Alphaproteobacteria</taxon>
        <taxon>Rhodospirillales</taxon>
        <taxon>Rhodovibrionaceae</taxon>
        <taxon>Fodinicurvata</taxon>
    </lineage>
</organism>
<feature type="transmembrane region" description="Helical" evidence="8">
    <location>
        <begin position="260"/>
        <end position="277"/>
    </location>
</feature>
<dbReference type="InterPro" id="IPR038770">
    <property type="entry name" value="Na+/solute_symporter_sf"/>
</dbReference>
<evidence type="ECO:0000313" key="10">
    <source>
        <dbReference type="Proteomes" id="UP001595799"/>
    </source>
</evidence>
<keyword evidence="5 8" id="KW-0812">Transmembrane</keyword>
<feature type="transmembrane region" description="Helical" evidence="8">
    <location>
        <begin position="100"/>
        <end position="119"/>
    </location>
</feature>
<name>A0ABV8UG29_9PROT</name>
<feature type="transmembrane region" description="Helical" evidence="8">
    <location>
        <begin position="289"/>
        <end position="311"/>
    </location>
</feature>
<dbReference type="Gene3D" id="1.20.1530.20">
    <property type="match status" value="1"/>
</dbReference>
<evidence type="ECO:0000256" key="8">
    <source>
        <dbReference type="SAM" id="Phobius"/>
    </source>
</evidence>
<protein>
    <submittedName>
        <fullName evidence="9">AEC family transporter</fullName>
    </submittedName>
</protein>
<dbReference type="PANTHER" id="PTHR36838:SF3">
    <property type="entry name" value="TRANSPORTER AUXIN EFFLUX CARRIER EC FAMILY"/>
    <property type="match status" value="1"/>
</dbReference>
<evidence type="ECO:0000256" key="1">
    <source>
        <dbReference type="ARBA" id="ARBA00004651"/>
    </source>
</evidence>
<keyword evidence="10" id="KW-1185">Reference proteome</keyword>
<comment type="subcellular location">
    <subcellularLocation>
        <location evidence="1">Cell membrane</location>
        <topology evidence="1">Multi-pass membrane protein</topology>
    </subcellularLocation>
</comment>
<sequence>MTAILNVVLPVFGLMLAGYLVGRAGLLGEDSGRALNGFVYYVALPALFFGSMAEVPLQHIFNWPLILAFGGGTLITFILAIAVALIFFRGRFGEVSLHSLTAIFSNTGYMGVPLLQIAFGQEGVLAAVITTVITAVVVVGAGVILLELDRHRNSAPLVVARNVTRSLAKNPLIISALAGILYSASGLPLPQPIATFMELAGNAAAPAALFAIGLFMVGKSLTEGMGEVVWISSLKLLVMPLITAWLAYSVLDMQGVPAKAAVIQAALPTGALMFVLAQQYGVYVQRATSVILISTVISVLTLSALFVALGVQ</sequence>
<feature type="transmembrane region" description="Helical" evidence="8">
    <location>
        <begin position="6"/>
        <end position="26"/>
    </location>
</feature>
<dbReference type="InterPro" id="IPR004776">
    <property type="entry name" value="Mem_transp_PIN-like"/>
</dbReference>
<feature type="transmembrane region" description="Helical" evidence="8">
    <location>
        <begin position="199"/>
        <end position="217"/>
    </location>
</feature>
<evidence type="ECO:0000256" key="3">
    <source>
        <dbReference type="ARBA" id="ARBA00022448"/>
    </source>
</evidence>
<feature type="transmembrane region" description="Helical" evidence="8">
    <location>
        <begin position="167"/>
        <end position="187"/>
    </location>
</feature>
<dbReference type="Proteomes" id="UP001595799">
    <property type="component" value="Unassembled WGS sequence"/>
</dbReference>
<feature type="transmembrane region" description="Helical" evidence="8">
    <location>
        <begin position="229"/>
        <end position="248"/>
    </location>
</feature>
<gene>
    <name evidence="9" type="ORF">ACFOW6_01050</name>
</gene>
<accession>A0ABV8UG29</accession>
<evidence type="ECO:0000256" key="2">
    <source>
        <dbReference type="ARBA" id="ARBA00010145"/>
    </source>
</evidence>
<feature type="transmembrane region" description="Helical" evidence="8">
    <location>
        <begin position="63"/>
        <end position="88"/>
    </location>
</feature>
<comment type="similarity">
    <text evidence="2">Belongs to the auxin efflux carrier (TC 2.A.69) family.</text>
</comment>
<keyword evidence="6 8" id="KW-1133">Transmembrane helix</keyword>
<comment type="caution">
    <text evidence="9">The sequence shown here is derived from an EMBL/GenBank/DDBJ whole genome shotgun (WGS) entry which is preliminary data.</text>
</comment>
<dbReference type="Pfam" id="PF03547">
    <property type="entry name" value="Mem_trans"/>
    <property type="match status" value="1"/>
</dbReference>
<evidence type="ECO:0000256" key="4">
    <source>
        <dbReference type="ARBA" id="ARBA00022475"/>
    </source>
</evidence>
<reference evidence="10" key="1">
    <citation type="journal article" date="2019" name="Int. J. Syst. Evol. Microbiol.">
        <title>The Global Catalogue of Microorganisms (GCM) 10K type strain sequencing project: providing services to taxonomists for standard genome sequencing and annotation.</title>
        <authorList>
            <consortium name="The Broad Institute Genomics Platform"/>
            <consortium name="The Broad Institute Genome Sequencing Center for Infectious Disease"/>
            <person name="Wu L."/>
            <person name="Ma J."/>
        </authorList>
    </citation>
    <scope>NUCLEOTIDE SEQUENCE [LARGE SCALE GENOMIC DNA]</scope>
    <source>
        <strain evidence="10">CECT 8472</strain>
    </source>
</reference>
<evidence type="ECO:0000313" key="9">
    <source>
        <dbReference type="EMBL" id="MFC4350120.1"/>
    </source>
</evidence>
<dbReference type="RefSeq" id="WP_382420257.1">
    <property type="nucleotide sequence ID" value="NZ_JBHSCW010000001.1"/>
</dbReference>